<feature type="binding site" evidence="9">
    <location>
        <position position="133"/>
    </location>
    <ligand>
        <name>4-amino-2-methyl-5-(diphosphooxymethyl)pyrimidine</name>
        <dbReference type="ChEBI" id="CHEBI:57841"/>
    </ligand>
</feature>
<dbReference type="EMBL" id="CAJHOE010000001">
    <property type="protein sequence ID" value="CAD7286309.1"/>
    <property type="molecule type" value="Genomic_DNA"/>
</dbReference>
<reference evidence="13 14" key="1">
    <citation type="submission" date="2020-11" db="EMBL/GenBank/DDBJ databases">
        <authorList>
            <person name="Peeters C."/>
        </authorList>
    </citation>
    <scope>NUCLEOTIDE SEQUENCE [LARGE SCALE GENOMIC DNA]</scope>
    <source>
        <strain evidence="13 14">LMG 8286</strain>
    </source>
</reference>
<feature type="binding site" evidence="9">
    <location>
        <position position="64"/>
    </location>
    <ligand>
        <name>4-amino-2-methyl-5-(diphosphooxymethyl)pyrimidine</name>
        <dbReference type="ChEBI" id="CHEBI:57841"/>
    </ligand>
</feature>
<keyword evidence="2 9" id="KW-0808">Transferase</keyword>
<feature type="domain" description="Thiamine phosphate synthase/TenI" evidence="12">
    <location>
        <begin position="5"/>
        <end position="183"/>
    </location>
</feature>
<comment type="catalytic activity">
    <reaction evidence="7 9 10">
        <text>2-(2-carboxy-4-methylthiazol-5-yl)ethyl phosphate + 4-amino-2-methyl-5-(diphosphooxymethyl)pyrimidine + 2 H(+) = thiamine phosphate + CO2 + diphosphate</text>
        <dbReference type="Rhea" id="RHEA:47848"/>
        <dbReference type="ChEBI" id="CHEBI:15378"/>
        <dbReference type="ChEBI" id="CHEBI:16526"/>
        <dbReference type="ChEBI" id="CHEBI:33019"/>
        <dbReference type="ChEBI" id="CHEBI:37575"/>
        <dbReference type="ChEBI" id="CHEBI:57841"/>
        <dbReference type="ChEBI" id="CHEBI:62890"/>
        <dbReference type="EC" id="2.5.1.3"/>
    </reaction>
</comment>
<evidence type="ECO:0000256" key="3">
    <source>
        <dbReference type="ARBA" id="ARBA00022723"/>
    </source>
</evidence>
<dbReference type="EC" id="2.5.1.3" evidence="9"/>
<evidence type="ECO:0000259" key="12">
    <source>
        <dbReference type="Pfam" id="PF02581"/>
    </source>
</evidence>
<proteinExistence type="inferred from homology"/>
<dbReference type="RefSeq" id="WP_230055950.1">
    <property type="nucleotide sequence ID" value="NZ_CAJHOE010000001.1"/>
</dbReference>
<comment type="cofactor">
    <cofactor evidence="9">
        <name>Mg(2+)</name>
        <dbReference type="ChEBI" id="CHEBI:18420"/>
    </cofactor>
    <text evidence="9">Binds 1 Mg(2+) ion per subunit.</text>
</comment>
<dbReference type="PANTHER" id="PTHR20857">
    <property type="entry name" value="THIAMINE-PHOSPHATE PYROPHOSPHORYLASE"/>
    <property type="match status" value="1"/>
</dbReference>
<dbReference type="InterPro" id="IPR036206">
    <property type="entry name" value="ThiamineP_synth_sf"/>
</dbReference>
<feature type="binding site" evidence="9">
    <location>
        <position position="103"/>
    </location>
    <ligand>
        <name>4-amino-2-methyl-5-(diphosphooxymethyl)pyrimidine</name>
        <dbReference type="ChEBI" id="CHEBI:57841"/>
    </ligand>
</feature>
<name>A0ABN7K187_9BACT</name>
<keyword evidence="4 9" id="KW-0460">Magnesium</keyword>
<comment type="caution">
    <text evidence="9">Lacks conserved residue(s) required for the propagation of feature annotation.</text>
</comment>
<evidence type="ECO:0000256" key="4">
    <source>
        <dbReference type="ARBA" id="ARBA00022842"/>
    </source>
</evidence>
<dbReference type="GO" id="GO:0004789">
    <property type="term" value="F:thiamine-phosphate diphosphorylase activity"/>
    <property type="evidence" value="ECO:0007669"/>
    <property type="project" value="UniProtKB-EC"/>
</dbReference>
<comment type="function">
    <text evidence="9">Condenses 4-methyl-5-(beta-hydroxyethyl)thiazole monophosphate (THZ-P) and 2-methyl-4-amino-5-hydroxymethyl pyrimidine pyrophosphate (HMP-PP) to form thiamine monophosphate (TMP).</text>
</comment>
<evidence type="ECO:0000256" key="7">
    <source>
        <dbReference type="ARBA" id="ARBA00047851"/>
    </source>
</evidence>
<comment type="catalytic activity">
    <reaction evidence="6 9 10">
        <text>4-methyl-5-(2-phosphooxyethyl)-thiazole + 4-amino-2-methyl-5-(diphosphooxymethyl)pyrimidine + H(+) = thiamine phosphate + diphosphate</text>
        <dbReference type="Rhea" id="RHEA:22328"/>
        <dbReference type="ChEBI" id="CHEBI:15378"/>
        <dbReference type="ChEBI" id="CHEBI:33019"/>
        <dbReference type="ChEBI" id="CHEBI:37575"/>
        <dbReference type="ChEBI" id="CHEBI:57841"/>
        <dbReference type="ChEBI" id="CHEBI:58296"/>
        <dbReference type="EC" id="2.5.1.3"/>
    </reaction>
</comment>
<dbReference type="Pfam" id="PF02581">
    <property type="entry name" value="TMP-TENI"/>
    <property type="match status" value="1"/>
</dbReference>
<comment type="pathway">
    <text evidence="1 9 11">Cofactor biosynthesis; thiamine diphosphate biosynthesis; thiamine phosphate from 4-amino-2-methyl-5-diphosphomethylpyrimidine and 4-methyl-5-(2-phosphoethyl)-thiazole: step 1/1.</text>
</comment>
<accession>A0ABN7K187</accession>
<feature type="binding site" evidence="9">
    <location>
        <position position="65"/>
    </location>
    <ligand>
        <name>Mg(2+)</name>
        <dbReference type="ChEBI" id="CHEBI:18420"/>
    </ligand>
</feature>
<dbReference type="CDD" id="cd00564">
    <property type="entry name" value="TMP_TenI"/>
    <property type="match status" value="1"/>
</dbReference>
<protein>
    <recommendedName>
        <fullName evidence="9">Thiamine-phosphate synthase</fullName>
        <shortName evidence="9">TP synthase</shortName>
        <shortName evidence="9">TPS</shortName>
        <ecNumber evidence="9">2.5.1.3</ecNumber>
    </recommendedName>
    <alternativeName>
        <fullName evidence="9">Thiamine-phosphate pyrophosphorylase</fullName>
        <shortName evidence="9">TMP pyrophosphorylase</shortName>
        <shortName evidence="9">TMP-PPase</shortName>
    </alternativeName>
</protein>
<organism evidence="13 14">
    <name type="scientific">Campylobacter suis</name>
    <dbReference type="NCBI Taxonomy" id="2790657"/>
    <lineage>
        <taxon>Bacteria</taxon>
        <taxon>Pseudomonadati</taxon>
        <taxon>Campylobacterota</taxon>
        <taxon>Epsilonproteobacteria</taxon>
        <taxon>Campylobacterales</taxon>
        <taxon>Campylobacteraceae</taxon>
        <taxon>Campylobacter</taxon>
    </lineage>
</organism>
<comment type="catalytic activity">
    <reaction evidence="8 9 10">
        <text>2-[(2R,5Z)-2-carboxy-4-methylthiazol-5(2H)-ylidene]ethyl phosphate + 4-amino-2-methyl-5-(diphosphooxymethyl)pyrimidine + 2 H(+) = thiamine phosphate + CO2 + diphosphate</text>
        <dbReference type="Rhea" id="RHEA:47844"/>
        <dbReference type="ChEBI" id="CHEBI:15378"/>
        <dbReference type="ChEBI" id="CHEBI:16526"/>
        <dbReference type="ChEBI" id="CHEBI:33019"/>
        <dbReference type="ChEBI" id="CHEBI:37575"/>
        <dbReference type="ChEBI" id="CHEBI:57841"/>
        <dbReference type="ChEBI" id="CHEBI:62899"/>
        <dbReference type="EC" id="2.5.1.3"/>
    </reaction>
</comment>
<evidence type="ECO:0000256" key="5">
    <source>
        <dbReference type="ARBA" id="ARBA00022977"/>
    </source>
</evidence>
<evidence type="ECO:0000313" key="14">
    <source>
        <dbReference type="Proteomes" id="UP000789359"/>
    </source>
</evidence>
<evidence type="ECO:0000256" key="10">
    <source>
        <dbReference type="RuleBase" id="RU003826"/>
    </source>
</evidence>
<feature type="binding site" evidence="9">
    <location>
        <begin position="130"/>
        <end position="132"/>
    </location>
    <ligand>
        <name>2-[(2R,5Z)-2-carboxy-4-methylthiazol-5(2H)-ylidene]ethyl phosphate</name>
        <dbReference type="ChEBI" id="CHEBI:62899"/>
    </ligand>
</feature>
<evidence type="ECO:0000256" key="6">
    <source>
        <dbReference type="ARBA" id="ARBA00047334"/>
    </source>
</evidence>
<comment type="similarity">
    <text evidence="9 10">Belongs to the thiamine-phosphate synthase family.</text>
</comment>
<keyword evidence="3 9" id="KW-0479">Metal-binding</keyword>
<dbReference type="InterPro" id="IPR022998">
    <property type="entry name" value="ThiamineP_synth_TenI"/>
</dbReference>
<gene>
    <name evidence="13" type="primary">thiE_1</name>
    <name evidence="9" type="synonym">thiE</name>
    <name evidence="13" type="ORF">LMG8286_00140</name>
</gene>
<dbReference type="PANTHER" id="PTHR20857:SF15">
    <property type="entry name" value="THIAMINE-PHOSPHATE SYNTHASE"/>
    <property type="match status" value="1"/>
</dbReference>
<dbReference type="HAMAP" id="MF_00097">
    <property type="entry name" value="TMP_synthase"/>
    <property type="match status" value="1"/>
</dbReference>
<dbReference type="Gene3D" id="3.20.20.70">
    <property type="entry name" value="Aldolase class I"/>
    <property type="match status" value="1"/>
</dbReference>
<dbReference type="InterPro" id="IPR034291">
    <property type="entry name" value="TMP_synthase"/>
</dbReference>
<evidence type="ECO:0000313" key="13">
    <source>
        <dbReference type="EMBL" id="CAD7286309.1"/>
    </source>
</evidence>
<dbReference type="NCBIfam" id="TIGR00693">
    <property type="entry name" value="thiE"/>
    <property type="match status" value="1"/>
</dbReference>
<evidence type="ECO:0000256" key="9">
    <source>
        <dbReference type="HAMAP-Rule" id="MF_00097"/>
    </source>
</evidence>
<evidence type="ECO:0000256" key="1">
    <source>
        <dbReference type="ARBA" id="ARBA00005165"/>
    </source>
</evidence>
<evidence type="ECO:0000256" key="8">
    <source>
        <dbReference type="ARBA" id="ARBA00047883"/>
    </source>
</evidence>
<sequence length="202" mass="22352">MSEIYALSDDILSPDEFIINHAREILKSGIKLYQYRCKKENKNEKIALELLSLCQEFGAKFIINDDVEFAKKIGANSVHIGKDDDSLIKAREILGKDAFIGVSCYDDLDLALKAEQNGASYVAFGAVFPSLTKPNTTSVSLETIKKAKQILKIPVCVIGGINASNIAQLIELKVDYIAIVRAIYEPNTITKNIENLQKASRI</sequence>
<feature type="binding site" evidence="9">
    <location>
        <position position="160"/>
    </location>
    <ligand>
        <name>2-[(2R,5Z)-2-carboxy-4-methylthiazol-5(2H)-ylidene]ethyl phosphate</name>
        <dbReference type="ChEBI" id="CHEBI:62899"/>
    </ligand>
</feature>
<feature type="binding site" evidence="9">
    <location>
        <begin position="34"/>
        <end position="38"/>
    </location>
    <ligand>
        <name>4-amino-2-methyl-5-(diphosphooxymethyl)pyrimidine</name>
        <dbReference type="ChEBI" id="CHEBI:57841"/>
    </ligand>
</feature>
<dbReference type="Proteomes" id="UP000789359">
    <property type="component" value="Unassembled WGS sequence"/>
</dbReference>
<feature type="binding site" evidence="9">
    <location>
        <position position="84"/>
    </location>
    <ligand>
        <name>Mg(2+)</name>
        <dbReference type="ChEBI" id="CHEBI:18420"/>
    </ligand>
</feature>
<evidence type="ECO:0000256" key="2">
    <source>
        <dbReference type="ARBA" id="ARBA00022679"/>
    </source>
</evidence>
<keyword evidence="14" id="KW-1185">Reference proteome</keyword>
<keyword evidence="5 9" id="KW-0784">Thiamine biosynthesis</keyword>
<comment type="caution">
    <text evidence="13">The sequence shown here is derived from an EMBL/GenBank/DDBJ whole genome shotgun (WGS) entry which is preliminary data.</text>
</comment>
<dbReference type="SUPFAM" id="SSF51391">
    <property type="entry name" value="Thiamin phosphate synthase"/>
    <property type="match status" value="1"/>
</dbReference>
<dbReference type="InterPro" id="IPR013785">
    <property type="entry name" value="Aldolase_TIM"/>
</dbReference>
<evidence type="ECO:0000256" key="11">
    <source>
        <dbReference type="RuleBase" id="RU004253"/>
    </source>
</evidence>